<feature type="coiled-coil region" evidence="1">
    <location>
        <begin position="146"/>
        <end position="173"/>
    </location>
</feature>
<dbReference type="EMBL" id="FUGD01000068">
    <property type="protein sequence ID" value="SJM36971.1"/>
    <property type="molecule type" value="Genomic_DNA"/>
</dbReference>
<evidence type="ECO:0000259" key="3">
    <source>
        <dbReference type="Pfam" id="PF01814"/>
    </source>
</evidence>
<dbReference type="Proteomes" id="UP000188169">
    <property type="component" value="Unassembled WGS sequence"/>
</dbReference>
<accession>A0A1R4EEP9</accession>
<dbReference type="AlphaFoldDB" id="A0A1R4EEP9"/>
<gene>
    <name evidence="4" type="ORF">A1019T_00940</name>
</gene>
<evidence type="ECO:0000313" key="5">
    <source>
        <dbReference type="Proteomes" id="UP000188169"/>
    </source>
</evidence>
<dbReference type="InterPro" id="IPR012312">
    <property type="entry name" value="Hemerythrin-like"/>
</dbReference>
<dbReference type="OrthoDB" id="6077989at2"/>
<protein>
    <recommendedName>
        <fullName evidence="3">Hemerythrin-like domain-containing protein</fullName>
    </recommendedName>
</protein>
<dbReference type="STRING" id="1945520.A1019T_00940"/>
<sequence length="205" mass="23699">MGINNSQLAGQPQATVGSTDDNAKAVVKPRHPESRLQSDWLFLYEKLPSNQWYSSDYAYKTSGWLNVHTNIRKRQRILKQLTEEHLMGALNWENYRSQVLQRISMHVLKLHQHHSVEDRGFFPEFVSSYPQLKRGFEILENDHVKLDALLDELLGLNDELAKAEQEDKFLVERLHKNLVAGTDFLSQHLTDEEDLVVPILGLRDG</sequence>
<keyword evidence="5" id="KW-1185">Reference proteome</keyword>
<name>A0A1R4EEP9_9GAMM</name>
<keyword evidence="1" id="KW-0175">Coiled coil</keyword>
<feature type="domain" description="Hemerythrin-like" evidence="3">
    <location>
        <begin position="64"/>
        <end position="200"/>
    </location>
</feature>
<dbReference type="Pfam" id="PF01814">
    <property type="entry name" value="Hemerythrin"/>
    <property type="match status" value="1"/>
</dbReference>
<proteinExistence type="predicted"/>
<reference evidence="5" key="1">
    <citation type="submission" date="2017-02" db="EMBL/GenBank/DDBJ databases">
        <authorList>
            <person name="Mornico D."/>
        </authorList>
    </citation>
    <scope>NUCLEOTIDE SEQUENCE [LARGE SCALE GENOMIC DNA]</scope>
</reference>
<organism evidence="4 5">
    <name type="scientific">Psychrobacter pasteurii</name>
    <dbReference type="NCBI Taxonomy" id="1945520"/>
    <lineage>
        <taxon>Bacteria</taxon>
        <taxon>Pseudomonadati</taxon>
        <taxon>Pseudomonadota</taxon>
        <taxon>Gammaproteobacteria</taxon>
        <taxon>Moraxellales</taxon>
        <taxon>Moraxellaceae</taxon>
        <taxon>Psychrobacter</taxon>
    </lineage>
</organism>
<feature type="compositionally biased region" description="Polar residues" evidence="2">
    <location>
        <begin position="1"/>
        <end position="20"/>
    </location>
</feature>
<evidence type="ECO:0000313" key="4">
    <source>
        <dbReference type="EMBL" id="SJM36971.1"/>
    </source>
</evidence>
<feature type="region of interest" description="Disordered" evidence="2">
    <location>
        <begin position="1"/>
        <end position="30"/>
    </location>
</feature>
<dbReference type="Gene3D" id="1.20.120.520">
    <property type="entry name" value="nmb1532 protein domain like"/>
    <property type="match status" value="1"/>
</dbReference>
<evidence type="ECO:0000256" key="2">
    <source>
        <dbReference type="SAM" id="MobiDB-lite"/>
    </source>
</evidence>
<evidence type="ECO:0000256" key="1">
    <source>
        <dbReference type="SAM" id="Coils"/>
    </source>
</evidence>